<organism evidence="1 2">
    <name type="scientific">Ectobacillus funiculus</name>
    <dbReference type="NCBI Taxonomy" id="137993"/>
    <lineage>
        <taxon>Bacteria</taxon>
        <taxon>Bacillati</taxon>
        <taxon>Bacillota</taxon>
        <taxon>Bacilli</taxon>
        <taxon>Bacillales</taxon>
        <taxon>Bacillaceae</taxon>
        <taxon>Ectobacillus</taxon>
    </lineage>
</organism>
<comment type="caution">
    <text evidence="1">The sequence shown here is derived from an EMBL/GenBank/DDBJ whole genome shotgun (WGS) entry which is preliminary data.</text>
</comment>
<dbReference type="CDD" id="cd07064">
    <property type="entry name" value="AlkD_like_1"/>
    <property type="match status" value="1"/>
</dbReference>
<dbReference type="EMBL" id="JBHMAF010000004">
    <property type="protein sequence ID" value="MFB9757135.1"/>
    <property type="molecule type" value="Genomic_DNA"/>
</dbReference>
<protein>
    <submittedName>
        <fullName evidence="1">DNA alkylation repair protein</fullName>
    </submittedName>
</protein>
<dbReference type="PANTHER" id="PTHR34070">
    <property type="entry name" value="ARMADILLO-TYPE FOLD"/>
    <property type="match status" value="1"/>
</dbReference>
<reference evidence="1 2" key="1">
    <citation type="submission" date="2024-09" db="EMBL/GenBank/DDBJ databases">
        <authorList>
            <person name="Sun Q."/>
            <person name="Mori K."/>
        </authorList>
    </citation>
    <scope>NUCLEOTIDE SEQUENCE [LARGE SCALE GENOMIC DNA]</scope>
    <source>
        <strain evidence="1 2">JCM 11201</strain>
    </source>
</reference>
<dbReference type="InterPro" id="IPR014825">
    <property type="entry name" value="DNA_alkylation"/>
</dbReference>
<dbReference type="RefSeq" id="WP_379947427.1">
    <property type="nucleotide sequence ID" value="NZ_JBHMAF010000004.1"/>
</dbReference>
<dbReference type="Gene3D" id="1.25.10.90">
    <property type="match status" value="1"/>
</dbReference>
<dbReference type="SUPFAM" id="SSF48371">
    <property type="entry name" value="ARM repeat"/>
    <property type="match status" value="1"/>
</dbReference>
<accession>A0ABV5W964</accession>
<dbReference type="Pfam" id="PF08713">
    <property type="entry name" value="DNA_alkylation"/>
    <property type="match status" value="1"/>
</dbReference>
<name>A0ABV5W964_9BACI</name>
<sequence length="229" mass="27237">MHPYSRALQAYFERYRNLEKAEPMERYMRNQYPFLGMQAPERTQLLREFLKEHGIPSKEELPNIVQDLWNLPEREFQIVALNLLERQHKIVDETFLPLLESIITTKSWWDTVDYIAPRLVGLVFARKPQLIQDYIPTWMASGNIWLQRTCLLFQLKYKDKMDTNLLFSLIQELSHSKEFFIQKAIGWVLREYAKTSPHTVLQFVSTHTLAPLSKREALKHIQHTIGHTE</sequence>
<dbReference type="PANTHER" id="PTHR34070:SF1">
    <property type="entry name" value="DNA ALKYLATION REPAIR PROTEIN"/>
    <property type="match status" value="1"/>
</dbReference>
<evidence type="ECO:0000313" key="1">
    <source>
        <dbReference type="EMBL" id="MFB9757135.1"/>
    </source>
</evidence>
<dbReference type="InterPro" id="IPR016024">
    <property type="entry name" value="ARM-type_fold"/>
</dbReference>
<evidence type="ECO:0000313" key="2">
    <source>
        <dbReference type="Proteomes" id="UP001589609"/>
    </source>
</evidence>
<gene>
    <name evidence="1" type="ORF">ACFFMS_01005</name>
</gene>
<keyword evidence="2" id="KW-1185">Reference proteome</keyword>
<proteinExistence type="predicted"/>
<dbReference type="Proteomes" id="UP001589609">
    <property type="component" value="Unassembled WGS sequence"/>
</dbReference>